<dbReference type="HOGENOM" id="CLU_3300903_0_0_6"/>
<accession>V7HUU6</accession>
<keyword evidence="1" id="KW-0812">Transmembrane</keyword>
<reference evidence="2 3" key="2">
    <citation type="journal article" date="2009" name="PLoS ONE">
        <title>The photosynthetic apparatus and its regulation in the aerobic gammaproteobacterium Congregibacter litoralis gen. nov., sp. nov.</title>
        <authorList>
            <person name="Spring S."/>
            <person name="Lunsdorf H."/>
            <person name="Fuchs B.M."/>
            <person name="Tindall B.J."/>
        </authorList>
    </citation>
    <scope>NUCLEOTIDE SEQUENCE [LARGE SCALE GENOMIC DNA]</scope>
    <source>
        <strain evidence="2">KT71</strain>
    </source>
</reference>
<dbReference type="AlphaFoldDB" id="V7HUU6"/>
<feature type="non-terminal residue" evidence="2">
    <location>
        <position position="40"/>
    </location>
</feature>
<keyword evidence="3" id="KW-1185">Reference proteome</keyword>
<evidence type="ECO:0000313" key="2">
    <source>
        <dbReference type="EMBL" id="ESZ89312.1"/>
    </source>
</evidence>
<gene>
    <name evidence="2" type="ORF">KT71_000001</name>
</gene>
<reference evidence="2 3" key="1">
    <citation type="journal article" date="2007" name="Proc. Natl. Acad. Sci. U.S.A.">
        <title>Characterization of a marine gammaproteobacterium capable of aerobic anoxygenic photosynthesis.</title>
        <authorList>
            <person name="Fuchs B.M."/>
            <person name="Spring S."/>
            <person name="Teeling H."/>
            <person name="Quast C."/>
            <person name="Wulf J."/>
            <person name="Schattenhofer M."/>
            <person name="Yan S."/>
            <person name="Ferriera S."/>
            <person name="Johnson J."/>
            <person name="Glockner F.O."/>
            <person name="Amann R."/>
        </authorList>
    </citation>
    <scope>NUCLEOTIDE SEQUENCE [LARGE SCALE GENOMIC DNA]</scope>
    <source>
        <strain evidence="2">KT71</strain>
    </source>
</reference>
<sequence>MLTESAYLTALILYVLSATIAVVLMNIWLLRKRSLALKNS</sequence>
<keyword evidence="1" id="KW-0472">Membrane</keyword>
<feature type="transmembrane region" description="Helical" evidence="1">
    <location>
        <begin position="6"/>
        <end position="30"/>
    </location>
</feature>
<protein>
    <recommendedName>
        <fullName evidence="4">Heme exporter protein D</fullName>
    </recommendedName>
</protein>
<evidence type="ECO:0008006" key="4">
    <source>
        <dbReference type="Google" id="ProtNLM"/>
    </source>
</evidence>
<name>V7HUU6_9GAMM</name>
<dbReference type="STRING" id="314285.KT71_000001"/>
<keyword evidence="1" id="KW-1133">Transmembrane helix</keyword>
<evidence type="ECO:0000256" key="1">
    <source>
        <dbReference type="SAM" id="Phobius"/>
    </source>
</evidence>
<dbReference type="Proteomes" id="UP000019205">
    <property type="component" value="Chromosome"/>
</dbReference>
<organism evidence="2 3">
    <name type="scientific">Congregibacter litoralis KT71</name>
    <dbReference type="NCBI Taxonomy" id="314285"/>
    <lineage>
        <taxon>Bacteria</taxon>
        <taxon>Pseudomonadati</taxon>
        <taxon>Pseudomonadota</taxon>
        <taxon>Gammaproteobacteria</taxon>
        <taxon>Cellvibrionales</taxon>
        <taxon>Halieaceae</taxon>
        <taxon>Congregibacter</taxon>
    </lineage>
</organism>
<proteinExistence type="predicted"/>
<evidence type="ECO:0000313" key="3">
    <source>
        <dbReference type="Proteomes" id="UP000019205"/>
    </source>
</evidence>
<dbReference type="EMBL" id="AAOA02000006">
    <property type="protein sequence ID" value="ESZ89312.1"/>
    <property type="molecule type" value="Genomic_DNA"/>
</dbReference>
<comment type="caution">
    <text evidence="2">The sequence shown here is derived from an EMBL/GenBank/DDBJ whole genome shotgun (WGS) entry which is preliminary data.</text>
</comment>